<organism evidence="1 2">
    <name type="scientific">[Candida] jaroonii</name>
    <dbReference type="NCBI Taxonomy" id="467808"/>
    <lineage>
        <taxon>Eukaryota</taxon>
        <taxon>Fungi</taxon>
        <taxon>Dikarya</taxon>
        <taxon>Ascomycota</taxon>
        <taxon>Saccharomycotina</taxon>
        <taxon>Pichiomycetes</taxon>
        <taxon>Debaryomycetaceae</taxon>
        <taxon>Yamadazyma</taxon>
    </lineage>
</organism>
<comment type="caution">
    <text evidence="1">The sequence shown here is derived from an EMBL/GenBank/DDBJ whole genome shotgun (WGS) entry which is preliminary data.</text>
</comment>
<keyword evidence="2" id="KW-1185">Reference proteome</keyword>
<proteinExistence type="predicted"/>
<protein>
    <submittedName>
        <fullName evidence="1">Uncharacterized protein</fullName>
    </submittedName>
</protein>
<evidence type="ECO:0000313" key="2">
    <source>
        <dbReference type="Proteomes" id="UP001152531"/>
    </source>
</evidence>
<dbReference type="Proteomes" id="UP001152531">
    <property type="component" value="Unassembled WGS sequence"/>
</dbReference>
<name>A0ACA9Y3M1_9ASCO</name>
<dbReference type="EMBL" id="CALSDN010000002">
    <property type="protein sequence ID" value="CAH6719522.1"/>
    <property type="molecule type" value="Genomic_DNA"/>
</dbReference>
<evidence type="ECO:0000313" key="1">
    <source>
        <dbReference type="EMBL" id="CAH6719522.1"/>
    </source>
</evidence>
<accession>A0ACA9Y3M1</accession>
<gene>
    <name evidence="1" type="ORF">CLIB1444_02S10484</name>
</gene>
<reference evidence="1" key="1">
    <citation type="submission" date="2022-06" db="EMBL/GenBank/DDBJ databases">
        <authorList>
            <person name="Legras J.-L."/>
            <person name="Devillers H."/>
            <person name="Grondin C."/>
        </authorList>
    </citation>
    <scope>NUCLEOTIDE SEQUENCE</scope>
    <source>
        <strain evidence="1">CLIB 1444</strain>
    </source>
</reference>
<sequence length="185" mass="20328">MAISTSITPDYSKGAPVSTATPVFTITIKVQSLNQATETPSSNHVLVYVVIGDGELTTIPNSKNLKIACNGITGTDKISVNLKNSTRVLDCDLFGRTPNGSTIQIYYTGLIHENDKLKAFESGESNVADFNDYNHFNYPQFKLGDGIEDEYKWLAENSFIGQGRFIKDEEGSAYVQYVVSILENP</sequence>